<dbReference type="AlphaFoldDB" id="A0A7W5E192"/>
<dbReference type="RefSeq" id="WP_184306521.1">
    <property type="nucleotide sequence ID" value="NZ_JACHXU010000015.1"/>
</dbReference>
<keyword evidence="1" id="KW-0812">Transmembrane</keyword>
<proteinExistence type="predicted"/>
<protein>
    <submittedName>
        <fullName evidence="2">Uncharacterized protein</fullName>
    </submittedName>
</protein>
<evidence type="ECO:0000313" key="2">
    <source>
        <dbReference type="EMBL" id="MBB3208295.1"/>
    </source>
</evidence>
<evidence type="ECO:0000313" key="3">
    <source>
        <dbReference type="Proteomes" id="UP000536179"/>
    </source>
</evidence>
<feature type="transmembrane region" description="Helical" evidence="1">
    <location>
        <begin position="32"/>
        <end position="54"/>
    </location>
</feature>
<dbReference type="EMBL" id="JACHXU010000015">
    <property type="protein sequence ID" value="MBB3208295.1"/>
    <property type="molecule type" value="Genomic_DNA"/>
</dbReference>
<keyword evidence="3" id="KW-1185">Reference proteome</keyword>
<keyword evidence="1" id="KW-0472">Membrane</keyword>
<accession>A0A7W5E192</accession>
<feature type="transmembrane region" description="Helical" evidence="1">
    <location>
        <begin position="74"/>
        <end position="100"/>
    </location>
</feature>
<feature type="transmembrane region" description="Helical" evidence="1">
    <location>
        <begin position="138"/>
        <end position="159"/>
    </location>
</feature>
<dbReference type="Proteomes" id="UP000536179">
    <property type="component" value="Unassembled WGS sequence"/>
</dbReference>
<feature type="transmembrane region" description="Helical" evidence="1">
    <location>
        <begin position="251"/>
        <end position="269"/>
    </location>
</feature>
<feature type="transmembrane region" description="Helical" evidence="1">
    <location>
        <begin position="107"/>
        <end position="126"/>
    </location>
</feature>
<comment type="caution">
    <text evidence="2">The sequence shown here is derived from an EMBL/GenBank/DDBJ whole genome shotgun (WGS) entry which is preliminary data.</text>
</comment>
<organism evidence="2 3">
    <name type="scientific">Aporhodopirellula rubra</name>
    <dbReference type="NCBI Taxonomy" id="980271"/>
    <lineage>
        <taxon>Bacteria</taxon>
        <taxon>Pseudomonadati</taxon>
        <taxon>Planctomycetota</taxon>
        <taxon>Planctomycetia</taxon>
        <taxon>Pirellulales</taxon>
        <taxon>Pirellulaceae</taxon>
        <taxon>Aporhodopirellula</taxon>
    </lineage>
</organism>
<reference evidence="2 3" key="1">
    <citation type="submission" date="2020-08" db="EMBL/GenBank/DDBJ databases">
        <title>Genomic Encyclopedia of Type Strains, Phase III (KMG-III): the genomes of soil and plant-associated and newly described type strains.</title>
        <authorList>
            <person name="Whitman W."/>
        </authorList>
    </citation>
    <scope>NUCLEOTIDE SEQUENCE [LARGE SCALE GENOMIC DNA]</scope>
    <source>
        <strain evidence="2 3">CECT 8075</strain>
    </source>
</reference>
<feature type="transmembrane region" description="Helical" evidence="1">
    <location>
        <begin position="289"/>
        <end position="314"/>
    </location>
</feature>
<feature type="transmembrane region" description="Helical" evidence="1">
    <location>
        <begin position="180"/>
        <end position="201"/>
    </location>
</feature>
<sequence length="332" mass="37441">MTAPEDEFRPQTLPEQIRGILIRSGFQRNRRLWVAILGWMLTGLLLASLVYLWFYANSAGWVPSTLMVGRTSMLISLLTYMLQRGFTLVGMVHIVLWYLWRSPQPSLKHFLIGSILISVYCSTMQYQPLLTTIDHNLWIRAFANYLLTIAWFLMLFRAMSAWGRFELTPIGGGPPTSSSFRGWTLGGMLLAATLVAITIVIKRWINNYFIDTDPFSTAGYSIWINLASETGDLLNTLVLVYAAAAIAARRHAAIPMALIIGSAIIRWVISQITAELLPTFYARPELSDYLLSISVGISTTLVMQWVAFSVWTWAGYKLRVVPKHDLSPTALR</sequence>
<evidence type="ECO:0000256" key="1">
    <source>
        <dbReference type="SAM" id="Phobius"/>
    </source>
</evidence>
<gene>
    <name evidence="2" type="ORF">FHS27_004123</name>
</gene>
<keyword evidence="1" id="KW-1133">Transmembrane helix</keyword>
<name>A0A7W5E192_9BACT</name>